<reference evidence="13 14" key="1">
    <citation type="journal article" date="2019" name="Sci. Data">
        <title>Hybrid genome assembly and annotation of Danionella translucida.</title>
        <authorList>
            <person name="Kadobianskyi M."/>
            <person name="Schulze L."/>
            <person name="Schuelke M."/>
            <person name="Judkewitz B."/>
        </authorList>
    </citation>
    <scope>NUCLEOTIDE SEQUENCE [LARGE SCALE GENOMIC DNA]</scope>
    <source>
        <strain evidence="13 14">Bolton</strain>
    </source>
</reference>
<dbReference type="PANTHER" id="PTHR10078">
    <property type="entry name" value="INTERLEUKIN-1 FAMILY MEMBER"/>
    <property type="match status" value="1"/>
</dbReference>
<dbReference type="SUPFAM" id="SSF50353">
    <property type="entry name" value="Cytokine"/>
    <property type="match status" value="1"/>
</dbReference>
<dbReference type="GO" id="GO:0005764">
    <property type="term" value="C:lysosome"/>
    <property type="evidence" value="ECO:0007669"/>
    <property type="project" value="UniProtKB-SubCell"/>
</dbReference>
<evidence type="ECO:0000256" key="2">
    <source>
        <dbReference type="ARBA" id="ARBA00004514"/>
    </source>
</evidence>
<dbReference type="OrthoDB" id="8962877at2759"/>
<dbReference type="CDD" id="cd00100">
    <property type="entry name" value="beta-trefoil_IL1"/>
    <property type="match status" value="1"/>
</dbReference>
<dbReference type="InterPro" id="IPR008996">
    <property type="entry name" value="IL1/FGF"/>
</dbReference>
<evidence type="ECO:0000256" key="8">
    <source>
        <dbReference type="ARBA" id="ARBA00022525"/>
    </source>
</evidence>
<dbReference type="GO" id="GO:0001660">
    <property type="term" value="P:fever generation"/>
    <property type="evidence" value="ECO:0007669"/>
    <property type="project" value="UniProtKB-KW"/>
</dbReference>
<evidence type="ECO:0000256" key="9">
    <source>
        <dbReference type="ARBA" id="ARBA00022620"/>
    </source>
</evidence>
<dbReference type="Gene3D" id="2.80.10.50">
    <property type="match status" value="1"/>
</dbReference>
<dbReference type="GO" id="GO:0010628">
    <property type="term" value="P:positive regulation of gene expression"/>
    <property type="evidence" value="ECO:0007669"/>
    <property type="project" value="TreeGrafter"/>
</dbReference>
<proteinExistence type="inferred from homology"/>
<evidence type="ECO:0000256" key="11">
    <source>
        <dbReference type="ARBA" id="ARBA00023228"/>
    </source>
</evidence>
<keyword evidence="12" id="KW-0497">Mitogen</keyword>
<dbReference type="GO" id="GO:0019221">
    <property type="term" value="P:cytokine-mediated signaling pathway"/>
    <property type="evidence" value="ECO:0007669"/>
    <property type="project" value="TreeGrafter"/>
</dbReference>
<keyword evidence="10" id="KW-0395">Inflammatory response</keyword>
<dbReference type="GO" id="GO:0005125">
    <property type="term" value="F:cytokine activity"/>
    <property type="evidence" value="ECO:0007669"/>
    <property type="project" value="UniProtKB-KW"/>
</dbReference>
<evidence type="ECO:0000256" key="12">
    <source>
        <dbReference type="ARBA" id="ARBA00023246"/>
    </source>
</evidence>
<comment type="similarity">
    <text evidence="4">Belongs to the IL-1 family.</text>
</comment>
<dbReference type="GO" id="GO:0051781">
    <property type="term" value="P:positive regulation of cell division"/>
    <property type="evidence" value="ECO:0007669"/>
    <property type="project" value="UniProtKB-KW"/>
</dbReference>
<evidence type="ECO:0000256" key="1">
    <source>
        <dbReference type="ARBA" id="ARBA00004371"/>
    </source>
</evidence>
<evidence type="ECO:0000313" key="13">
    <source>
        <dbReference type="EMBL" id="TRY62267.1"/>
    </source>
</evidence>
<dbReference type="GO" id="GO:1901222">
    <property type="term" value="P:regulation of non-canonical NF-kappaB signal transduction"/>
    <property type="evidence" value="ECO:0007669"/>
    <property type="project" value="TreeGrafter"/>
</dbReference>
<keyword evidence="7" id="KW-0202">Cytokine</keyword>
<dbReference type="AlphaFoldDB" id="A0A553NA21"/>
<name>A0A553NA21_9TELE</name>
<protein>
    <recommendedName>
        <fullName evidence="5">Interleukin-1 beta</fullName>
    </recommendedName>
</protein>
<sequence length="339" mass="37947">MAAEGSPVCGGIILLHTESDGKHSYEVNEFLNHNNGMFTRKGDKLLMVNNTNVEDLTPGALAESLTKENIKLTIHQPCKKKPEECTSEELRVNNKEKTIMNFSLTMVRESELEAGMLEEPSASEGNSKIPDGCENDDDLVIVSMEDASFNLLLARGCDPNSPCKDCGTTDCQQNEVAVQVMKAEITCNPAKILEFASETKNLFLKSFPMKMYVTPTPITIYTYWPNSKNSPGVPVVLNFTNTQNFICCTSKQGVDEKILTIVTYKKSDLKNICAEDHEAWSLVFYKSGFPTDLQRFESALHRGWFIYTKNVVNNQLAMCKEDSKQESKSINTFFILIKS</sequence>
<comment type="caution">
    <text evidence="13">The sequence shown here is derived from an EMBL/GenBank/DDBJ whole genome shotgun (WGS) entry which is preliminary data.</text>
</comment>
<accession>A0A553NA21</accession>
<keyword evidence="8" id="KW-0964">Secreted</keyword>
<dbReference type="STRING" id="623744.A0A553NA21"/>
<evidence type="ECO:0000256" key="5">
    <source>
        <dbReference type="ARBA" id="ARBA00014702"/>
    </source>
</evidence>
<keyword evidence="6" id="KW-0963">Cytoplasm</keyword>
<dbReference type="PANTHER" id="PTHR10078:SF30">
    <property type="entry name" value="INTERLEUKIN-1 BETA"/>
    <property type="match status" value="1"/>
</dbReference>
<dbReference type="EMBL" id="SRMA01027010">
    <property type="protein sequence ID" value="TRY62267.1"/>
    <property type="molecule type" value="Genomic_DNA"/>
</dbReference>
<keyword evidence="14" id="KW-1185">Reference proteome</keyword>
<dbReference type="GO" id="GO:0005615">
    <property type="term" value="C:extracellular space"/>
    <property type="evidence" value="ECO:0007669"/>
    <property type="project" value="UniProtKB-KW"/>
</dbReference>
<dbReference type="GO" id="GO:0006955">
    <property type="term" value="P:immune response"/>
    <property type="evidence" value="ECO:0007669"/>
    <property type="project" value="InterPro"/>
</dbReference>
<keyword evidence="11" id="KW-0458">Lysosome</keyword>
<evidence type="ECO:0000256" key="7">
    <source>
        <dbReference type="ARBA" id="ARBA00022514"/>
    </source>
</evidence>
<gene>
    <name evidence="13" type="ORF">DNTS_025825</name>
</gene>
<dbReference type="GO" id="GO:0071222">
    <property type="term" value="P:cellular response to lipopolysaccharide"/>
    <property type="evidence" value="ECO:0007669"/>
    <property type="project" value="TreeGrafter"/>
</dbReference>
<evidence type="ECO:0000256" key="4">
    <source>
        <dbReference type="ARBA" id="ARBA00010448"/>
    </source>
</evidence>
<evidence type="ECO:0000256" key="10">
    <source>
        <dbReference type="ARBA" id="ARBA00023198"/>
    </source>
</evidence>
<dbReference type="GO" id="GO:0048246">
    <property type="term" value="P:macrophage chemotaxis"/>
    <property type="evidence" value="ECO:0007669"/>
    <property type="project" value="TreeGrafter"/>
</dbReference>
<comment type="subcellular location">
    <subcellularLocation>
        <location evidence="2">Cytoplasm</location>
        <location evidence="2">Cytosol</location>
    </subcellularLocation>
    <subcellularLocation>
        <location evidence="1">Lysosome</location>
    </subcellularLocation>
    <subcellularLocation>
        <location evidence="3">Secreted</location>
        <location evidence="3">Extracellular exosome</location>
    </subcellularLocation>
</comment>
<keyword evidence="9" id="KW-0666">Pyrogen</keyword>
<organism evidence="13 14">
    <name type="scientific">Danionella cerebrum</name>
    <dbReference type="NCBI Taxonomy" id="2873325"/>
    <lineage>
        <taxon>Eukaryota</taxon>
        <taxon>Metazoa</taxon>
        <taxon>Chordata</taxon>
        <taxon>Craniata</taxon>
        <taxon>Vertebrata</taxon>
        <taxon>Euteleostomi</taxon>
        <taxon>Actinopterygii</taxon>
        <taxon>Neopterygii</taxon>
        <taxon>Teleostei</taxon>
        <taxon>Ostariophysi</taxon>
        <taxon>Cypriniformes</taxon>
        <taxon>Danionidae</taxon>
        <taxon>Danioninae</taxon>
        <taxon>Danionella</taxon>
    </lineage>
</organism>
<dbReference type="GO" id="GO:0005829">
    <property type="term" value="C:cytosol"/>
    <property type="evidence" value="ECO:0007669"/>
    <property type="project" value="UniProtKB-SubCell"/>
</dbReference>
<evidence type="ECO:0000256" key="6">
    <source>
        <dbReference type="ARBA" id="ARBA00022490"/>
    </source>
</evidence>
<evidence type="ECO:0000313" key="14">
    <source>
        <dbReference type="Proteomes" id="UP000316079"/>
    </source>
</evidence>
<dbReference type="GO" id="GO:0042119">
    <property type="term" value="P:neutrophil activation"/>
    <property type="evidence" value="ECO:0007669"/>
    <property type="project" value="TreeGrafter"/>
</dbReference>
<dbReference type="InterPro" id="IPR000975">
    <property type="entry name" value="IL-1_fam"/>
</dbReference>
<dbReference type="Proteomes" id="UP000316079">
    <property type="component" value="Unassembled WGS sequence"/>
</dbReference>
<evidence type="ECO:0000256" key="3">
    <source>
        <dbReference type="ARBA" id="ARBA00004550"/>
    </source>
</evidence>